<feature type="transmembrane region" description="Helical" evidence="1">
    <location>
        <begin position="21"/>
        <end position="39"/>
    </location>
</feature>
<dbReference type="AlphaFoldDB" id="A0A4Y1ZMN4"/>
<proteinExistence type="predicted"/>
<evidence type="ECO:0000313" key="2">
    <source>
        <dbReference type="EMBL" id="GBL59118.1"/>
    </source>
</evidence>
<dbReference type="EMBL" id="BGPR01151412">
    <property type="protein sequence ID" value="GBL59118.1"/>
    <property type="molecule type" value="Genomic_DNA"/>
</dbReference>
<evidence type="ECO:0000313" key="3">
    <source>
        <dbReference type="Proteomes" id="UP000499080"/>
    </source>
</evidence>
<sequence>MLHTVFQNIKGLPHFSVRWRVFFNTSVPVGIINLLLGLAQRQLGKFPKSISVAATGKTSSMDIHSSYSFFCIPSGGSMTITDGHVPAR</sequence>
<protein>
    <submittedName>
        <fullName evidence="2">Uncharacterized protein</fullName>
    </submittedName>
</protein>
<reference evidence="2 3" key="1">
    <citation type="journal article" date="2019" name="Sci. Rep.">
        <title>Orb-weaving spider Araneus ventricosus genome elucidates the spidroin gene catalogue.</title>
        <authorList>
            <person name="Kono N."/>
            <person name="Nakamura H."/>
            <person name="Ohtoshi R."/>
            <person name="Moran D.A.P."/>
            <person name="Shinohara A."/>
            <person name="Yoshida Y."/>
            <person name="Fujiwara M."/>
            <person name="Mori M."/>
            <person name="Tomita M."/>
            <person name="Arakawa K."/>
        </authorList>
    </citation>
    <scope>NUCLEOTIDE SEQUENCE [LARGE SCALE GENOMIC DNA]</scope>
</reference>
<comment type="caution">
    <text evidence="2">The sequence shown here is derived from an EMBL/GenBank/DDBJ whole genome shotgun (WGS) entry which is preliminary data.</text>
</comment>
<keyword evidence="1" id="KW-1133">Transmembrane helix</keyword>
<name>A0A4Y1ZMN4_ARAVE</name>
<organism evidence="2 3">
    <name type="scientific">Araneus ventricosus</name>
    <name type="common">Orbweaver spider</name>
    <name type="synonym">Epeira ventricosa</name>
    <dbReference type="NCBI Taxonomy" id="182803"/>
    <lineage>
        <taxon>Eukaryota</taxon>
        <taxon>Metazoa</taxon>
        <taxon>Ecdysozoa</taxon>
        <taxon>Arthropoda</taxon>
        <taxon>Chelicerata</taxon>
        <taxon>Arachnida</taxon>
        <taxon>Araneae</taxon>
        <taxon>Araneomorphae</taxon>
        <taxon>Entelegynae</taxon>
        <taxon>Araneoidea</taxon>
        <taxon>Araneidae</taxon>
        <taxon>Araneus</taxon>
    </lineage>
</organism>
<keyword evidence="1" id="KW-0472">Membrane</keyword>
<keyword evidence="1" id="KW-0812">Transmembrane</keyword>
<accession>A0A4Y1ZMN4</accession>
<evidence type="ECO:0000256" key="1">
    <source>
        <dbReference type="SAM" id="Phobius"/>
    </source>
</evidence>
<dbReference type="Proteomes" id="UP000499080">
    <property type="component" value="Unassembled WGS sequence"/>
</dbReference>
<gene>
    <name evidence="2" type="ORF">AVEN_61864_1</name>
</gene>
<keyword evidence="3" id="KW-1185">Reference proteome</keyword>